<feature type="chain" id="PRO_5045360759" evidence="1">
    <location>
        <begin position="31"/>
        <end position="110"/>
    </location>
</feature>
<dbReference type="RefSeq" id="WP_186949246.1">
    <property type="nucleotide sequence ID" value="NZ_JACOGF010000012.1"/>
</dbReference>
<dbReference type="Proteomes" id="UP000650424">
    <property type="component" value="Unassembled WGS sequence"/>
</dbReference>
<comment type="caution">
    <text evidence="2">The sequence shown here is derived from an EMBL/GenBank/DDBJ whole genome shotgun (WGS) entry which is preliminary data.</text>
</comment>
<proteinExistence type="predicted"/>
<sequence>MKTNTKINALRVLTLMALLSTAILVSSAHAAEPNDAVTQQGDPARWYQEEMTPMAYFKTLKKEAEAVYQESSIACKQMGKKDAGPCLRAAKETLQQDMAAAYSKSGIRAR</sequence>
<gene>
    <name evidence="2" type="ORF">H8L32_21130</name>
</gene>
<keyword evidence="3" id="KW-1185">Reference proteome</keyword>
<keyword evidence="1" id="KW-0732">Signal</keyword>
<organism evidence="2 3">
    <name type="scientific">Undibacterium hunanense</name>
    <dbReference type="NCBI Taxonomy" id="2762292"/>
    <lineage>
        <taxon>Bacteria</taxon>
        <taxon>Pseudomonadati</taxon>
        <taxon>Pseudomonadota</taxon>
        <taxon>Betaproteobacteria</taxon>
        <taxon>Burkholderiales</taxon>
        <taxon>Oxalobacteraceae</taxon>
        <taxon>Undibacterium</taxon>
    </lineage>
</organism>
<name>A0ABR6ZVT9_9BURK</name>
<evidence type="ECO:0000313" key="2">
    <source>
        <dbReference type="EMBL" id="MBC3919987.1"/>
    </source>
</evidence>
<dbReference type="EMBL" id="JACOGF010000012">
    <property type="protein sequence ID" value="MBC3919987.1"/>
    <property type="molecule type" value="Genomic_DNA"/>
</dbReference>
<accession>A0ABR6ZVT9</accession>
<evidence type="ECO:0000313" key="3">
    <source>
        <dbReference type="Proteomes" id="UP000650424"/>
    </source>
</evidence>
<evidence type="ECO:0000256" key="1">
    <source>
        <dbReference type="SAM" id="SignalP"/>
    </source>
</evidence>
<protein>
    <submittedName>
        <fullName evidence="2">Uncharacterized protein</fullName>
    </submittedName>
</protein>
<reference evidence="2 3" key="1">
    <citation type="submission" date="2020-08" db="EMBL/GenBank/DDBJ databases">
        <title>Novel species isolated from subtropical streams in China.</title>
        <authorList>
            <person name="Lu H."/>
        </authorList>
    </citation>
    <scope>NUCLEOTIDE SEQUENCE [LARGE SCALE GENOMIC DNA]</scope>
    <source>
        <strain evidence="2 3">CY18W</strain>
    </source>
</reference>
<feature type="signal peptide" evidence="1">
    <location>
        <begin position="1"/>
        <end position="30"/>
    </location>
</feature>